<dbReference type="InterPro" id="IPR050216">
    <property type="entry name" value="LRR_domain-containing"/>
</dbReference>
<dbReference type="Gene3D" id="3.80.10.10">
    <property type="entry name" value="Ribonuclease Inhibitor"/>
    <property type="match status" value="1"/>
</dbReference>
<dbReference type="SUPFAM" id="SSF52058">
    <property type="entry name" value="L domain-like"/>
    <property type="match status" value="1"/>
</dbReference>
<comment type="catalytic activity">
    <reaction evidence="1">
        <text>S-ubiquitinyl-[E2 ubiquitin-conjugating enzyme]-L-cysteine + [acceptor protein]-L-lysine = [E2 ubiquitin-conjugating enzyme]-L-cysteine + N(6)-ubiquitinyl-[acceptor protein]-L-lysine.</text>
        <dbReference type="EC" id="2.3.2.27"/>
    </reaction>
</comment>
<dbReference type="InterPro" id="IPR029487">
    <property type="entry name" value="NEL_dom"/>
</dbReference>
<keyword evidence="6" id="KW-1035">Host cytoplasm</keyword>
<dbReference type="InterPro" id="IPR032675">
    <property type="entry name" value="LRR_dom_sf"/>
</dbReference>
<comment type="similarity">
    <text evidence="6">Belongs to the LRR-containing bacterial E3 ligase family.</text>
</comment>
<gene>
    <name evidence="9" type="ORF">CCOS864_03882</name>
</gene>
<keyword evidence="6" id="KW-0964">Secreted</keyword>
<dbReference type="Pfam" id="PF14496">
    <property type="entry name" value="NEL"/>
    <property type="match status" value="1"/>
</dbReference>
<evidence type="ECO:0000256" key="5">
    <source>
        <dbReference type="ARBA" id="ARBA00023026"/>
    </source>
</evidence>
<evidence type="ECO:0000256" key="3">
    <source>
        <dbReference type="ARBA" id="ARBA00022614"/>
    </source>
</evidence>
<evidence type="ECO:0000313" key="9">
    <source>
        <dbReference type="EMBL" id="SUQ64421.1"/>
    </source>
</evidence>
<dbReference type="Pfam" id="PF00560">
    <property type="entry name" value="LRR_1"/>
    <property type="match status" value="1"/>
</dbReference>
<accession>A0A380T4I9</accession>
<feature type="compositionally biased region" description="Basic and acidic residues" evidence="7">
    <location>
        <begin position="1"/>
        <end position="16"/>
    </location>
</feature>
<evidence type="ECO:0000256" key="2">
    <source>
        <dbReference type="ARBA" id="ARBA00012483"/>
    </source>
</evidence>
<dbReference type="GO" id="GO:0005576">
    <property type="term" value="C:extracellular region"/>
    <property type="evidence" value="ECO:0007669"/>
    <property type="project" value="UniProtKB-UniRule"/>
</dbReference>
<dbReference type="SMART" id="SM00369">
    <property type="entry name" value="LRR_TYP"/>
    <property type="match status" value="4"/>
</dbReference>
<keyword evidence="6" id="KW-0833">Ubl conjugation pathway</keyword>
<dbReference type="InterPro" id="IPR003591">
    <property type="entry name" value="Leu-rich_rpt_typical-subtyp"/>
</dbReference>
<dbReference type="PROSITE" id="PS52053">
    <property type="entry name" value="NEL"/>
    <property type="match status" value="1"/>
</dbReference>
<evidence type="ECO:0000259" key="8">
    <source>
        <dbReference type="PROSITE" id="PS52053"/>
    </source>
</evidence>
<dbReference type="RefSeq" id="WP_115087991.1">
    <property type="nucleotide sequence ID" value="NZ_CBCSFG010000001.1"/>
</dbReference>
<evidence type="ECO:0000256" key="1">
    <source>
        <dbReference type="ARBA" id="ARBA00000900"/>
    </source>
</evidence>
<feature type="active site" description="Glycyl thioester intermediate" evidence="6">
    <location>
        <position position="1339"/>
    </location>
</feature>
<name>A0A380T4I9_9PSED</name>
<dbReference type="Gene3D" id="1.20.58.360">
    <property type="entry name" value="Shigella T3SS effector IpaH defines"/>
    <property type="match status" value="1"/>
</dbReference>
<dbReference type="InterPro" id="IPR046673">
    <property type="entry name" value="ToxA_N"/>
</dbReference>
<keyword evidence="10" id="KW-1185">Reference proteome</keyword>
<proteinExistence type="inferred from homology"/>
<dbReference type="Pfam" id="PF13855">
    <property type="entry name" value="LRR_8"/>
    <property type="match status" value="1"/>
</dbReference>
<keyword evidence="6" id="KW-0832">Ubl conjugation</keyword>
<feature type="region of interest" description="Disordered" evidence="7">
    <location>
        <begin position="1"/>
        <end position="20"/>
    </location>
</feature>
<dbReference type="EC" id="2.3.2.27" evidence="2"/>
<dbReference type="GO" id="GO:0061630">
    <property type="term" value="F:ubiquitin protein ligase activity"/>
    <property type="evidence" value="ECO:0007669"/>
    <property type="project" value="UniProtKB-EC"/>
</dbReference>
<organism evidence="9 10">
    <name type="scientific">Pseudomonas wadenswilerensis</name>
    <dbReference type="NCBI Taxonomy" id="1785161"/>
    <lineage>
        <taxon>Bacteria</taxon>
        <taxon>Pseudomonadati</taxon>
        <taxon>Pseudomonadota</taxon>
        <taxon>Gammaproteobacteria</taxon>
        <taxon>Pseudomonadales</taxon>
        <taxon>Pseudomonadaceae</taxon>
        <taxon>Pseudomonas</taxon>
    </lineage>
</organism>
<reference evidence="10" key="1">
    <citation type="submission" date="2018-07" db="EMBL/GenBank/DDBJ databases">
        <authorList>
            <person name="Blom J."/>
        </authorList>
    </citation>
    <scope>NUCLEOTIDE SEQUENCE [LARGE SCALE GENOMIC DNA]</scope>
    <source>
        <strain evidence="10">CCOS 864</strain>
    </source>
</reference>
<dbReference type="GO" id="GO:0016567">
    <property type="term" value="P:protein ubiquitination"/>
    <property type="evidence" value="ECO:0007669"/>
    <property type="project" value="InterPro"/>
</dbReference>
<dbReference type="PROSITE" id="PS51450">
    <property type="entry name" value="LRR"/>
    <property type="match status" value="1"/>
</dbReference>
<feature type="domain" description="NEL" evidence="8">
    <location>
        <begin position="1252"/>
        <end position="1552"/>
    </location>
</feature>
<evidence type="ECO:0000256" key="4">
    <source>
        <dbReference type="ARBA" id="ARBA00022737"/>
    </source>
</evidence>
<keyword evidence="4" id="KW-0677">Repeat</keyword>
<evidence type="ECO:0000256" key="7">
    <source>
        <dbReference type="SAM" id="MobiDB-lite"/>
    </source>
</evidence>
<keyword evidence="5" id="KW-0843">Virulence</keyword>
<dbReference type="PANTHER" id="PTHR48051:SF1">
    <property type="entry name" value="RAS SUPPRESSOR PROTEIN 1"/>
    <property type="match status" value="1"/>
</dbReference>
<dbReference type="PANTHER" id="PTHR48051">
    <property type="match status" value="1"/>
</dbReference>
<dbReference type="Proteomes" id="UP000255177">
    <property type="component" value="Unassembled WGS sequence"/>
</dbReference>
<dbReference type="EMBL" id="UIDD01000010">
    <property type="protein sequence ID" value="SUQ64421.1"/>
    <property type="molecule type" value="Genomic_DNA"/>
</dbReference>
<dbReference type="GO" id="GO:0005737">
    <property type="term" value="C:cytoplasm"/>
    <property type="evidence" value="ECO:0007669"/>
    <property type="project" value="TreeGrafter"/>
</dbReference>
<evidence type="ECO:0000313" key="10">
    <source>
        <dbReference type="Proteomes" id="UP000255177"/>
    </source>
</evidence>
<comment type="PTM">
    <text evidence="6">Ubiquitinated in the presence of host E1 ubiquitin-activating enzyme, E2 ubiquitin-conjugating enzyme and ubiquitin.</text>
</comment>
<dbReference type="InterPro" id="IPR001611">
    <property type="entry name" value="Leu-rich_rpt"/>
</dbReference>
<evidence type="ECO:0000256" key="6">
    <source>
        <dbReference type="PROSITE-ProRule" id="PRU01398"/>
    </source>
</evidence>
<protein>
    <recommendedName>
        <fullName evidence="2">RING-type E3 ubiquitin transferase</fullName>
        <ecNumber evidence="2">2.3.2.27</ecNumber>
    </recommendedName>
</protein>
<dbReference type="Pfam" id="PF20178">
    <property type="entry name" value="ToxA_N"/>
    <property type="match status" value="1"/>
</dbReference>
<sequence length="1552" mass="174703">MTRARQKTDPDAEHSHRQSNLDTLARACPEWLLKADLSTRQSYSRSLSKAHKAGRAARQVMQRIEPLERFAISLLSEKLIQRFRVSVDVTQVQLDHYTWYLSAQIGSPSNLQRVSRLWQQGSLLHMALQNFTAAQADAVESAPGSKVHLAQVQISAIAASDFIALCREVDIGRRYQEHLASVLAPGQPGSTWTGEPSASVLSTLASTKAANLELSAQVAFMRGYISWSAYQMLLAVSNGEQSVPYDLQPLECCQLVLHGHVLEGVLVFRQAQSLYPYPVSRKRVLYVPQGAAGELHEYADLPFMVTALSRQLIYTTFRQALLRHAPLTEQAVLNNKLESGIDGHVREQPLSGKLFEQLVRRQCLQRRQDSLVLAVPTAQVDHQQRQQLLETLESVGLQVLNLVSLFVPVLNAAMLAYTAYDLMSEVYHGIEDWSEDRTDEAMEHLLGVVETIAVGAVLGLAAHKVGRWVNEHGFFQSLRPVQRFDRSLQLWSPELEPYRQRLEVTPAAIDQRGRLLAHGNDHVVIEGHAYRVEQDGAGGSWQIVHPERPQAFKPRLEHNGEGAWRHQWERPWEWSSARYAFRRLGPLAQGMDDADIARVLRWADVDAAQLCQLHMDNAPVPALLRQACVHWRLDRDISGFIAALGTTTVSDNAMAIFLLPHLPGWDPQLTPRIQAAQDSLLLTVLRDALGEQQLEQLGIEAEALDTLAQQKFCELLATEAQGQRQALFDFCQRRAEPAVQESSLLRRDFPGLPVRMAEELLGQAREDLVARMHRQARVPLSIAQGARRQLSQYRFLCVRQGFEWPWRRDHRFDQLVFGLLEHLPGWPSGLRIELHGQDSAGVLLASAGTNLPGQVRTVVKSAEGHFSIEGQEGSDTDLFTMLNPLLPEGVRQEDGQSLAQALAELADTDRNRARRLSGQVLLEDRFRPPVRLADGRVGYPLSGRGAADEQWQFYRDQAKQLFPRLTDAELTDYLQGLSMASVDVPRLLREKAEELASLRESLSEWVQDRPGPHSSGMQRRRQRVADTLIMAWRRQTPREFGDTGELRGYRLDLEGADLGSPPLFPLGVDFSHVQRLSLKNTGLTAIPNGFLDAFSKLRVLELGRNRLTELPAIIIDMTRLEELRCADNDIQLTERTAGILGNLRRLEVLDLSNNPLGTPPHLTGLTGLRSLNLRFTSIDAFPQGYVELTRLELADLRDNQLSELPETLYQSQSRPARALYLQDNPLSASTTTQIEAYRQQTGINLGGLVESNEIGPELFWTRGDNEALTRQREVKWFSLRKEAGSQEFFRILGELSMTAEYDVARTELFDRVWRMIDAASADSQLRAKLFRLAGHPRTCGNSIALNFSYLEIQVQVFQALAASENSQVTARLLRLGKGLFRLDKLDKVVLDDIRQRRESAQGRWRDVEEVEVSLGYRVRLAEALDLPGQPSAMLFPDLEMISPEQIEAARQAIQAAETPAALAEYLGMQDFWCDWLRQRDTPAFLALRNSLEQQEQALEERRASISDAEYYAGYSSLFQVFQEKTAELIQSLSEEAVGRDLADVTSLRHLQG</sequence>
<keyword evidence="3" id="KW-0433">Leucine-rich repeat</keyword>
<keyword evidence="6" id="KW-0808">Transferase</keyword>